<dbReference type="Proteomes" id="UP000603708">
    <property type="component" value="Unassembled WGS sequence"/>
</dbReference>
<feature type="compositionally biased region" description="Polar residues" evidence="1">
    <location>
        <begin position="301"/>
        <end position="321"/>
    </location>
</feature>
<feature type="region of interest" description="Disordered" evidence="1">
    <location>
        <begin position="1"/>
        <end position="54"/>
    </location>
</feature>
<evidence type="ECO:0008006" key="4">
    <source>
        <dbReference type="Google" id="ProtNLM"/>
    </source>
</evidence>
<dbReference type="EMBL" id="BNCD01000004">
    <property type="protein sequence ID" value="GHH75891.1"/>
    <property type="molecule type" value="Genomic_DNA"/>
</dbReference>
<keyword evidence="3" id="KW-1185">Reference proteome</keyword>
<feature type="region of interest" description="Disordered" evidence="1">
    <location>
        <begin position="284"/>
        <end position="321"/>
    </location>
</feature>
<gene>
    <name evidence="2" type="ORF">GCM10018793_20530</name>
</gene>
<dbReference type="InterPro" id="IPR027417">
    <property type="entry name" value="P-loop_NTPase"/>
</dbReference>
<reference evidence="2" key="1">
    <citation type="journal article" date="2014" name="Int. J. Syst. Evol. Microbiol.">
        <title>Complete genome sequence of Corynebacterium casei LMG S-19264T (=DSM 44701T), isolated from a smear-ripened cheese.</title>
        <authorList>
            <consortium name="US DOE Joint Genome Institute (JGI-PGF)"/>
            <person name="Walter F."/>
            <person name="Albersmeier A."/>
            <person name="Kalinowski J."/>
            <person name="Ruckert C."/>
        </authorList>
    </citation>
    <scope>NUCLEOTIDE SEQUENCE</scope>
    <source>
        <strain evidence="2">JCM 5069</strain>
    </source>
</reference>
<sequence>MSRGDRPRGRGRGPRGPPGERGRGARGVDAGRACTAHGRDGRPDGARHPATLGTVTASPVLPRLAGALRRLAPSLGPVRLVAVDGHAGSGKSTFAGRLAAALGGAPVLALDDLATHEEFFAWTGRMREQVIEPLGRGEPARYRPYDWRARRLGPARELPPAPVMIVEGVGAGRAALRPWLSCLLWMETPREESWRRGRRRDGPALDAFWDGWTAAERRHFAADPSRPFAHLLVQQCDEGRPAGAVAAVGHDVRGAAAGSPVPAQSRGPTRPLAPVPPVAYAVLPGPAGGLSGAADRAGTAHSLTQRENYQPVNQTGGKRLP</sequence>
<reference evidence="2" key="2">
    <citation type="submission" date="2020-09" db="EMBL/GenBank/DDBJ databases">
        <authorList>
            <person name="Sun Q."/>
            <person name="Ohkuma M."/>
        </authorList>
    </citation>
    <scope>NUCLEOTIDE SEQUENCE</scope>
    <source>
        <strain evidence="2">JCM 5069</strain>
    </source>
</reference>
<evidence type="ECO:0000256" key="1">
    <source>
        <dbReference type="SAM" id="MobiDB-lite"/>
    </source>
</evidence>
<accession>A0A919G0W1</accession>
<dbReference type="AlphaFoldDB" id="A0A919G0W1"/>
<evidence type="ECO:0000313" key="3">
    <source>
        <dbReference type="Proteomes" id="UP000603708"/>
    </source>
</evidence>
<evidence type="ECO:0000313" key="2">
    <source>
        <dbReference type="EMBL" id="GHH75891.1"/>
    </source>
</evidence>
<dbReference type="Gene3D" id="3.40.50.300">
    <property type="entry name" value="P-loop containing nucleotide triphosphate hydrolases"/>
    <property type="match status" value="1"/>
</dbReference>
<dbReference type="SUPFAM" id="SSF52540">
    <property type="entry name" value="P-loop containing nucleoside triphosphate hydrolases"/>
    <property type="match status" value="1"/>
</dbReference>
<name>A0A919G0W1_9ACTN</name>
<proteinExistence type="predicted"/>
<comment type="caution">
    <text evidence="2">The sequence shown here is derived from an EMBL/GenBank/DDBJ whole genome shotgun (WGS) entry which is preliminary data.</text>
</comment>
<organism evidence="2 3">
    <name type="scientific">Streptomyces sulfonofaciens</name>
    <dbReference type="NCBI Taxonomy" id="68272"/>
    <lineage>
        <taxon>Bacteria</taxon>
        <taxon>Bacillati</taxon>
        <taxon>Actinomycetota</taxon>
        <taxon>Actinomycetes</taxon>
        <taxon>Kitasatosporales</taxon>
        <taxon>Streptomycetaceae</taxon>
        <taxon>Streptomyces</taxon>
    </lineage>
</organism>
<feature type="compositionally biased region" description="Basic and acidic residues" evidence="1">
    <location>
        <begin position="37"/>
        <end position="47"/>
    </location>
</feature>
<protein>
    <recommendedName>
        <fullName evidence="4">Uridine kinase</fullName>
    </recommendedName>
</protein>